<gene>
    <name evidence="2" type="ORF">Tco_0857304</name>
</gene>
<organism evidence="2 3">
    <name type="scientific">Tanacetum coccineum</name>
    <dbReference type="NCBI Taxonomy" id="301880"/>
    <lineage>
        <taxon>Eukaryota</taxon>
        <taxon>Viridiplantae</taxon>
        <taxon>Streptophyta</taxon>
        <taxon>Embryophyta</taxon>
        <taxon>Tracheophyta</taxon>
        <taxon>Spermatophyta</taxon>
        <taxon>Magnoliopsida</taxon>
        <taxon>eudicotyledons</taxon>
        <taxon>Gunneridae</taxon>
        <taxon>Pentapetalae</taxon>
        <taxon>asterids</taxon>
        <taxon>campanulids</taxon>
        <taxon>Asterales</taxon>
        <taxon>Asteraceae</taxon>
        <taxon>Asteroideae</taxon>
        <taxon>Anthemideae</taxon>
        <taxon>Anthemidinae</taxon>
        <taxon>Tanacetum</taxon>
    </lineage>
</organism>
<reference evidence="2" key="2">
    <citation type="submission" date="2022-01" db="EMBL/GenBank/DDBJ databases">
        <authorList>
            <person name="Yamashiro T."/>
            <person name="Shiraishi A."/>
            <person name="Satake H."/>
            <person name="Nakayama K."/>
        </authorList>
    </citation>
    <scope>NUCLEOTIDE SEQUENCE</scope>
</reference>
<reference evidence="2" key="1">
    <citation type="journal article" date="2022" name="Int. J. Mol. Sci.">
        <title>Draft Genome of Tanacetum Coccineum: Genomic Comparison of Closely Related Tanacetum-Family Plants.</title>
        <authorList>
            <person name="Yamashiro T."/>
            <person name="Shiraishi A."/>
            <person name="Nakayama K."/>
            <person name="Satake H."/>
        </authorList>
    </citation>
    <scope>NUCLEOTIDE SEQUENCE</scope>
</reference>
<dbReference type="PANTHER" id="PTHR31286:SF99">
    <property type="entry name" value="DUF4283 DOMAIN-CONTAINING PROTEIN"/>
    <property type="match status" value="1"/>
</dbReference>
<feature type="compositionally biased region" description="Low complexity" evidence="1">
    <location>
        <begin position="321"/>
        <end position="333"/>
    </location>
</feature>
<comment type="caution">
    <text evidence="2">The sequence shown here is derived from an EMBL/GenBank/DDBJ whole genome shotgun (WGS) entry which is preliminary data.</text>
</comment>
<dbReference type="InterPro" id="IPR040256">
    <property type="entry name" value="At4g02000-like"/>
</dbReference>
<evidence type="ECO:0000313" key="3">
    <source>
        <dbReference type="Proteomes" id="UP001151760"/>
    </source>
</evidence>
<feature type="region of interest" description="Disordered" evidence="1">
    <location>
        <begin position="273"/>
        <end position="333"/>
    </location>
</feature>
<name>A0ABQ5B802_9ASTR</name>
<keyword evidence="3" id="KW-1185">Reference proteome</keyword>
<proteinExistence type="predicted"/>
<dbReference type="Proteomes" id="UP001151760">
    <property type="component" value="Unassembled WGS sequence"/>
</dbReference>
<accession>A0ABQ5B802</accession>
<sequence>MKILDVSLILQIWFANEEDSWILEGGAKKKKSNESDSSEKVNNVTDVSTPAAMDVSKQAVEFPSLGNYSPGVSNSYANATGKPSRKSMNFRTLYTLGGNGVDVVVPFSSMGGLNAILENGPWFVHNNPLILKKWNLDVNLLKEDVENIPVWVKLHGVPVTAFSEDGLSVIATKLGTPLMLDSYTFDMCLHSWGRSSYAKAMIELRANVELKDTILMAMPKLTREGFYTCTVHVEYEWKPLRCLGVAKNLKKPSEAPRGIPVVPKVGFKPAKEYRHVSKKPTANTSSNKKKHVEPTKEVSNSNPFDVLNLVENDGELGTNGGTSNLASNGANSSGSSFWNVEINSTSTTPIVDKTGKLEKLIIDGKVTLVDDDERVGFGTKSLLEQWRDTYENGDYDEDPYDNDMYEGQDFPDKIQDICDNLNIRV</sequence>
<evidence type="ECO:0000313" key="2">
    <source>
        <dbReference type="EMBL" id="GJT10262.1"/>
    </source>
</evidence>
<dbReference type="EMBL" id="BQNB010012973">
    <property type="protein sequence ID" value="GJT10262.1"/>
    <property type="molecule type" value="Genomic_DNA"/>
</dbReference>
<dbReference type="PANTHER" id="PTHR31286">
    <property type="entry name" value="GLYCINE-RICH CELL WALL STRUCTURAL PROTEIN 1.8-LIKE"/>
    <property type="match status" value="1"/>
</dbReference>
<evidence type="ECO:0000256" key="1">
    <source>
        <dbReference type="SAM" id="MobiDB-lite"/>
    </source>
</evidence>
<protein>
    <submittedName>
        <fullName evidence="2">Retrotransposon protein, putative, ty1-copia subclass</fullName>
    </submittedName>
</protein>